<evidence type="ECO:0000256" key="1">
    <source>
        <dbReference type="SAM" id="MobiDB-lite"/>
    </source>
</evidence>
<feature type="transmembrane region" description="Helical" evidence="2">
    <location>
        <begin position="633"/>
        <end position="655"/>
    </location>
</feature>
<keyword evidence="3" id="KW-0732">Signal</keyword>
<evidence type="ECO:0000313" key="4">
    <source>
        <dbReference type="EMBL" id="GIG18845.1"/>
    </source>
</evidence>
<sequence length="773" mass="79156">MLRRPVPLPTALLLTLLALLGLAVPLAGTLFAAPAAAAGPVEDDEADYVVIAGAAGLRWDDIDADRTPNLWKLAERGSIGSLSTRSAHTPTCPADGWLTLGAGNLAERTGVGEKPADGQVEPNPDLPVQCEKLDVAIERPDAVGAYLPDQEAVVERQRELPYGTVPGALAESVRCTTAVGEGAAVAAARSFGRVDRYHPALPAAKEAKKALSECLLTIVDLGAIDGRTPAQRLRQAAAADKQLGQLLAARPKNSTLLVAGVADTEASSRLHAVIADGKGWEGGYLTSASTGRAGYLQLVDLAPTALNLLGRDVPKRIMVGHPAVLTDGRPADLDQATAAGTDADRRAAASRTVSAWFFWLLALVQIGLFTAVVPLLRRSYRHAGPTGPSSPPPRLVSLLEVLLTGASLALPAALIAGVVPWWRFGRRGLIFGLVTAGITLVLTVVTVRLPVYRRRTLGPVGVVAAIAAAVVGIDLITGARLQLNGVAGYSVLEGTRYAGIGMVGMGVFFAGVLLTAGTLAQLVPQRNRPGLVAAIGAAGVLLVGIPALGADAGGAVALTAGVCLTAALCPGGWLTFRRLALAMLAGLAATVVFALIDVRQPVDQQGSLGRFLTQLSDGTSGPTLARLGGANRIALFTSPLTVLALVSAVFLWVVLMRPWGGLKRLYGIYPPIRAAVAGLWLASIVGGLLGGAALNVMGAAAATAVPILTLGAMRVLGHAADRTRISEDTPTAPATMGDDPAATQPPALRVATPEAASSPAPVSGDTPEAVSGP</sequence>
<keyword evidence="2" id="KW-0472">Membrane</keyword>
<dbReference type="EMBL" id="BONJ01000044">
    <property type="protein sequence ID" value="GIG18845.1"/>
    <property type="molecule type" value="Genomic_DNA"/>
</dbReference>
<dbReference type="SUPFAM" id="SSF53649">
    <property type="entry name" value="Alkaline phosphatase-like"/>
    <property type="match status" value="1"/>
</dbReference>
<proteinExistence type="predicted"/>
<feature type="transmembrane region" description="Helical" evidence="2">
    <location>
        <begin position="456"/>
        <end position="477"/>
    </location>
</feature>
<evidence type="ECO:0000256" key="2">
    <source>
        <dbReference type="SAM" id="Phobius"/>
    </source>
</evidence>
<organism evidence="4 5">
    <name type="scientific">Catellatospora methionotrophica</name>
    <dbReference type="NCBI Taxonomy" id="121620"/>
    <lineage>
        <taxon>Bacteria</taxon>
        <taxon>Bacillati</taxon>
        <taxon>Actinomycetota</taxon>
        <taxon>Actinomycetes</taxon>
        <taxon>Micromonosporales</taxon>
        <taxon>Micromonosporaceae</taxon>
        <taxon>Catellatospora</taxon>
    </lineage>
</organism>
<name>A0A8J3LIH0_9ACTN</name>
<feature type="signal peptide" evidence="3">
    <location>
        <begin position="1"/>
        <end position="37"/>
    </location>
</feature>
<feature type="region of interest" description="Disordered" evidence="1">
    <location>
        <begin position="722"/>
        <end position="773"/>
    </location>
</feature>
<feature type="transmembrane region" description="Helical" evidence="2">
    <location>
        <begin position="667"/>
        <end position="690"/>
    </location>
</feature>
<gene>
    <name evidence="4" type="ORF">Cme02nite_71770</name>
</gene>
<keyword evidence="5" id="KW-1185">Reference proteome</keyword>
<keyword evidence="2" id="KW-1133">Transmembrane helix</keyword>
<feature type="transmembrane region" description="Helical" evidence="2">
    <location>
        <begin position="356"/>
        <end position="376"/>
    </location>
</feature>
<feature type="transmembrane region" description="Helical" evidence="2">
    <location>
        <begin position="579"/>
        <end position="596"/>
    </location>
</feature>
<dbReference type="AlphaFoldDB" id="A0A8J3LIH0"/>
<dbReference type="InterPro" id="IPR017850">
    <property type="entry name" value="Alkaline_phosphatase_core_sf"/>
</dbReference>
<feature type="transmembrane region" description="Helical" evidence="2">
    <location>
        <begin position="497"/>
        <end position="519"/>
    </location>
</feature>
<evidence type="ECO:0000313" key="5">
    <source>
        <dbReference type="Proteomes" id="UP000660339"/>
    </source>
</evidence>
<feature type="transmembrane region" description="Helical" evidence="2">
    <location>
        <begin position="397"/>
        <end position="422"/>
    </location>
</feature>
<comment type="caution">
    <text evidence="4">The sequence shown here is derived from an EMBL/GenBank/DDBJ whole genome shotgun (WGS) entry which is preliminary data.</text>
</comment>
<dbReference type="RefSeq" id="WP_203672138.1">
    <property type="nucleotide sequence ID" value="NZ_BAAATT010000025.1"/>
</dbReference>
<feature type="transmembrane region" description="Helical" evidence="2">
    <location>
        <begin position="428"/>
        <end position="449"/>
    </location>
</feature>
<accession>A0A8J3LIH0</accession>
<dbReference type="Gene3D" id="3.40.720.10">
    <property type="entry name" value="Alkaline Phosphatase, subunit A"/>
    <property type="match status" value="1"/>
</dbReference>
<dbReference type="Proteomes" id="UP000660339">
    <property type="component" value="Unassembled WGS sequence"/>
</dbReference>
<reference evidence="4" key="1">
    <citation type="submission" date="2021-01" db="EMBL/GenBank/DDBJ databases">
        <title>Whole genome shotgun sequence of Catellatospora methionotrophica NBRC 14553.</title>
        <authorList>
            <person name="Komaki H."/>
            <person name="Tamura T."/>
        </authorList>
    </citation>
    <scope>NUCLEOTIDE SEQUENCE</scope>
    <source>
        <strain evidence="4">NBRC 14553</strain>
    </source>
</reference>
<feature type="transmembrane region" description="Helical" evidence="2">
    <location>
        <begin position="555"/>
        <end position="574"/>
    </location>
</feature>
<feature type="transmembrane region" description="Helical" evidence="2">
    <location>
        <begin position="531"/>
        <end position="549"/>
    </location>
</feature>
<keyword evidence="2" id="KW-0812">Transmembrane</keyword>
<protein>
    <submittedName>
        <fullName evidence="4">Uncharacterized protein</fullName>
    </submittedName>
</protein>
<evidence type="ECO:0000256" key="3">
    <source>
        <dbReference type="SAM" id="SignalP"/>
    </source>
</evidence>
<feature type="chain" id="PRO_5035147507" evidence="3">
    <location>
        <begin position="38"/>
        <end position="773"/>
    </location>
</feature>